<feature type="region of interest" description="Disordered" evidence="20">
    <location>
        <begin position="3514"/>
        <end position="3556"/>
    </location>
</feature>
<keyword evidence="5" id="KW-0677">Repeat</keyword>
<dbReference type="Gene3D" id="2.60.120.200">
    <property type="match status" value="5"/>
</dbReference>
<dbReference type="FunFam" id="2.10.25.10:FF:000011">
    <property type="entry name" value="Cadherin EGF LAG seven-pass G-type receptor"/>
    <property type="match status" value="1"/>
</dbReference>
<feature type="disulfide bond" evidence="18">
    <location>
        <begin position="1648"/>
        <end position="1657"/>
    </location>
</feature>
<dbReference type="SMART" id="SM00136">
    <property type="entry name" value="LamNT"/>
    <property type="match status" value="1"/>
</dbReference>
<dbReference type="FunFam" id="2.10.25.10:FF:000209">
    <property type="entry name" value="Laminin subunit alpha 5"/>
    <property type="match status" value="1"/>
</dbReference>
<evidence type="ECO:0000256" key="9">
    <source>
        <dbReference type="ARBA" id="ARBA00023157"/>
    </source>
</evidence>
<dbReference type="SMART" id="SM00180">
    <property type="entry name" value="EGF_Lam"/>
    <property type="match status" value="22"/>
</dbReference>
<dbReference type="FunFam" id="2.10.25.10:FF:000033">
    <property type="entry name" value="Laminin subunit alpha 2"/>
    <property type="match status" value="1"/>
</dbReference>
<dbReference type="InterPro" id="IPR001368">
    <property type="entry name" value="TNFR/NGFR_Cys_rich_reg"/>
</dbReference>
<feature type="domain" description="Laminin EGF-like" evidence="22">
    <location>
        <begin position="730"/>
        <end position="780"/>
    </location>
</feature>
<dbReference type="FunFam" id="2.10.25.10:FF:000405">
    <property type="entry name" value="Laminin subunit alpha 5"/>
    <property type="match status" value="1"/>
</dbReference>
<feature type="coiled-coil region" evidence="19">
    <location>
        <begin position="2588"/>
        <end position="2646"/>
    </location>
</feature>
<dbReference type="GO" id="GO:0048732">
    <property type="term" value="P:gland development"/>
    <property type="evidence" value="ECO:0007669"/>
    <property type="project" value="UniProtKB-ARBA"/>
</dbReference>
<feature type="region of interest" description="Disordered" evidence="20">
    <location>
        <begin position="3450"/>
        <end position="3473"/>
    </location>
</feature>
<evidence type="ECO:0000256" key="3">
    <source>
        <dbReference type="ARBA" id="ARBA00022530"/>
    </source>
</evidence>
<feature type="compositionally biased region" description="Low complexity" evidence="20">
    <location>
        <begin position="55"/>
        <end position="64"/>
    </location>
</feature>
<evidence type="ECO:0000256" key="15">
    <source>
        <dbReference type="ARBA" id="ARBA00078366"/>
    </source>
</evidence>
<feature type="disulfide bond" evidence="18">
    <location>
        <begin position="1787"/>
        <end position="1796"/>
    </location>
</feature>
<feature type="disulfide bond" evidence="18">
    <location>
        <begin position="796"/>
        <end position="805"/>
    </location>
</feature>
<dbReference type="FunFam" id="2.10.25.10:FF:000083">
    <property type="entry name" value="Laminin subunit alpha"/>
    <property type="match status" value="2"/>
</dbReference>
<evidence type="ECO:0000259" key="22">
    <source>
        <dbReference type="PROSITE" id="PS50027"/>
    </source>
</evidence>
<dbReference type="Gene3D" id="2.10.25.10">
    <property type="entry name" value="Laminin"/>
    <property type="match status" value="18"/>
</dbReference>
<dbReference type="PROSITE" id="PS51117">
    <property type="entry name" value="LAMININ_NTER"/>
    <property type="match status" value="1"/>
</dbReference>
<feature type="domain" description="Laminin G" evidence="21">
    <location>
        <begin position="3127"/>
        <end position="3341"/>
    </location>
</feature>
<feature type="disulfide bond" evidence="18">
    <location>
        <begin position="2192"/>
        <end position="2206"/>
    </location>
</feature>
<evidence type="ECO:0000256" key="20">
    <source>
        <dbReference type="SAM" id="MobiDB-lite"/>
    </source>
</evidence>
<feature type="region of interest" description="Disordered" evidence="20">
    <location>
        <begin position="3915"/>
        <end position="3952"/>
    </location>
</feature>
<dbReference type="GO" id="GO:0035239">
    <property type="term" value="P:tube morphogenesis"/>
    <property type="evidence" value="ECO:0007669"/>
    <property type="project" value="UniProtKB-ARBA"/>
</dbReference>
<feature type="compositionally biased region" description="Gly residues" evidence="20">
    <location>
        <begin position="147"/>
        <end position="157"/>
    </location>
</feature>
<dbReference type="SMART" id="SM00281">
    <property type="entry name" value="LamB"/>
    <property type="match status" value="1"/>
</dbReference>
<dbReference type="InterPro" id="IPR000742">
    <property type="entry name" value="EGF"/>
</dbReference>
<feature type="region of interest" description="Disordered" evidence="20">
    <location>
        <begin position="3224"/>
        <end position="3245"/>
    </location>
</feature>
<feature type="disulfide bond" evidence="18">
    <location>
        <begin position="868"/>
        <end position="885"/>
    </location>
</feature>
<evidence type="ECO:0000256" key="8">
    <source>
        <dbReference type="ARBA" id="ARBA00023054"/>
    </source>
</evidence>
<feature type="disulfide bond" evidence="18">
    <location>
        <begin position="2228"/>
        <end position="2237"/>
    </location>
</feature>
<keyword evidence="11 18" id="KW-0424">Laminin EGF-like domain</keyword>
<feature type="domain" description="Laminin EGF-like" evidence="22">
    <location>
        <begin position="2155"/>
        <end position="2208"/>
    </location>
</feature>
<feature type="repeat" description="TNFR-Cys" evidence="17">
    <location>
        <begin position="2029"/>
        <end position="2077"/>
    </location>
</feature>
<evidence type="ECO:0000256" key="17">
    <source>
        <dbReference type="PROSITE-ProRule" id="PRU00206"/>
    </source>
</evidence>
<evidence type="ECO:0000256" key="19">
    <source>
        <dbReference type="SAM" id="Coils"/>
    </source>
</evidence>
<feature type="disulfide bond" evidence="18">
    <location>
        <begin position="2180"/>
        <end position="2189"/>
    </location>
</feature>
<dbReference type="FunFam" id="2.10.25.10:FF:000074">
    <property type="entry name" value="Laminin subunit alpha"/>
    <property type="match status" value="1"/>
</dbReference>
<feature type="domain" description="Laminin G" evidence="21">
    <location>
        <begin position="2922"/>
        <end position="3115"/>
    </location>
</feature>
<dbReference type="GO" id="GO:0005201">
    <property type="term" value="F:extracellular matrix structural constituent"/>
    <property type="evidence" value="ECO:0007669"/>
    <property type="project" value="TreeGrafter"/>
</dbReference>
<dbReference type="GO" id="GO:0060541">
    <property type="term" value="P:respiratory system development"/>
    <property type="evidence" value="ECO:0007669"/>
    <property type="project" value="UniProtKB-ARBA"/>
</dbReference>
<feature type="disulfide bond" evidence="18">
    <location>
        <begin position="1766"/>
        <end position="1778"/>
    </location>
</feature>
<dbReference type="Pfam" id="PF06009">
    <property type="entry name" value="Laminin_II"/>
    <property type="match status" value="1"/>
</dbReference>
<dbReference type="Proteomes" id="UP000645828">
    <property type="component" value="Unassembled WGS sequence"/>
</dbReference>
<dbReference type="GO" id="GO:0005178">
    <property type="term" value="F:integrin binding"/>
    <property type="evidence" value="ECO:0007669"/>
    <property type="project" value="UniProtKB-ARBA"/>
</dbReference>
<dbReference type="GO" id="GO:0016477">
    <property type="term" value="P:cell migration"/>
    <property type="evidence" value="ECO:0007669"/>
    <property type="project" value="UniProtKB-ARBA"/>
</dbReference>
<evidence type="ECO:0000259" key="23">
    <source>
        <dbReference type="PROSITE" id="PS50050"/>
    </source>
</evidence>
<evidence type="ECO:0000256" key="13">
    <source>
        <dbReference type="ARBA" id="ARBA00072596"/>
    </source>
</evidence>
<dbReference type="InterPro" id="IPR002049">
    <property type="entry name" value="LE_dom"/>
</dbReference>
<organism evidence="26 27">
    <name type="scientific">Nyctereutes procyonoides</name>
    <name type="common">Raccoon dog</name>
    <name type="synonym">Canis procyonoides</name>
    <dbReference type="NCBI Taxonomy" id="34880"/>
    <lineage>
        <taxon>Eukaryota</taxon>
        <taxon>Metazoa</taxon>
        <taxon>Chordata</taxon>
        <taxon>Craniata</taxon>
        <taxon>Vertebrata</taxon>
        <taxon>Euteleostomi</taxon>
        <taxon>Mammalia</taxon>
        <taxon>Eutheria</taxon>
        <taxon>Laurasiatheria</taxon>
        <taxon>Carnivora</taxon>
        <taxon>Caniformia</taxon>
        <taxon>Canidae</taxon>
        <taxon>Nyctereutes</taxon>
    </lineage>
</organism>
<dbReference type="SUPFAM" id="SSF49899">
    <property type="entry name" value="Concanavalin A-like lectins/glucanases"/>
    <property type="match status" value="5"/>
</dbReference>
<feature type="domain" description="Laminin EGF-like" evidence="22">
    <location>
        <begin position="2049"/>
        <end position="2098"/>
    </location>
</feature>
<feature type="domain" description="Laminin EGF-like" evidence="22">
    <location>
        <begin position="1627"/>
        <end position="1672"/>
    </location>
</feature>
<feature type="disulfide bond" evidence="18">
    <location>
        <begin position="751"/>
        <end position="760"/>
    </location>
</feature>
<dbReference type="Pfam" id="PF00055">
    <property type="entry name" value="Laminin_N"/>
    <property type="match status" value="1"/>
</dbReference>
<evidence type="ECO:0000256" key="18">
    <source>
        <dbReference type="PROSITE-ProRule" id="PRU00460"/>
    </source>
</evidence>
<dbReference type="PROSITE" id="PS50025">
    <property type="entry name" value="LAM_G_DOMAIN"/>
    <property type="match status" value="5"/>
</dbReference>
<dbReference type="GO" id="GO:0002009">
    <property type="term" value="P:morphogenesis of an epithelium"/>
    <property type="evidence" value="ECO:0007669"/>
    <property type="project" value="UniProtKB-ARBA"/>
</dbReference>
<dbReference type="InterPro" id="IPR008211">
    <property type="entry name" value="Laminin_N"/>
</dbReference>
<feature type="coiled-coil region" evidence="19">
    <location>
        <begin position="2783"/>
        <end position="2889"/>
    </location>
</feature>
<evidence type="ECO:0000256" key="6">
    <source>
        <dbReference type="ARBA" id="ARBA00022869"/>
    </source>
</evidence>
<reference evidence="26" key="1">
    <citation type="submission" date="2020-12" db="EMBL/GenBank/DDBJ databases">
        <authorList>
            <consortium name="Molecular Ecology Group"/>
        </authorList>
    </citation>
    <scope>NUCLEOTIDE SEQUENCE</scope>
    <source>
        <strain evidence="26">TBG_1078</strain>
    </source>
</reference>
<dbReference type="Pfam" id="PF00053">
    <property type="entry name" value="EGF_laminin"/>
    <property type="match status" value="18"/>
</dbReference>
<dbReference type="PROSITE" id="PS51115">
    <property type="entry name" value="LAMININ_IVA"/>
    <property type="match status" value="1"/>
</dbReference>
<feature type="disulfide bond" evidence="18">
    <location>
        <begin position="1741"/>
        <end position="1750"/>
    </location>
</feature>
<dbReference type="PRINTS" id="PR00011">
    <property type="entry name" value="EGFLAMININ"/>
</dbReference>
<dbReference type="FunFam" id="2.10.25.10:FF:000454">
    <property type="entry name" value="Laminin subunit alpha 1"/>
    <property type="match status" value="1"/>
</dbReference>
<feature type="disulfide bond" evidence="18">
    <location>
        <begin position="2125"/>
        <end position="2134"/>
    </location>
</feature>
<feature type="domain" description="Laminin EGF-like" evidence="22">
    <location>
        <begin position="782"/>
        <end position="820"/>
    </location>
</feature>
<dbReference type="FunFam" id="2.10.25.10:FF:000034">
    <property type="entry name" value="Laminin subunit alpha 3"/>
    <property type="match status" value="1"/>
</dbReference>
<dbReference type="SUPFAM" id="SSF57196">
    <property type="entry name" value="EGF/Laminin"/>
    <property type="match status" value="18"/>
</dbReference>
<feature type="domain" description="TNFR-Cys" evidence="23">
    <location>
        <begin position="2029"/>
        <end position="2077"/>
    </location>
</feature>
<evidence type="ECO:0000313" key="26">
    <source>
        <dbReference type="EMBL" id="CAD7669158.1"/>
    </source>
</evidence>
<feature type="disulfide bond" evidence="18">
    <location>
        <begin position="887"/>
        <end position="896"/>
    </location>
</feature>
<dbReference type="Pfam" id="PF02210">
    <property type="entry name" value="Laminin_G_2"/>
    <property type="match status" value="4"/>
</dbReference>
<feature type="disulfide bond" evidence="18">
    <location>
        <begin position="866"/>
        <end position="878"/>
    </location>
</feature>
<name>A0A811XX50_NYCPR</name>
<feature type="disulfide bond" evidence="18">
    <location>
        <begin position="2276"/>
        <end position="2285"/>
    </location>
</feature>
<keyword evidence="4" id="KW-0732">Signal</keyword>
<keyword evidence="7" id="KW-0130">Cell adhesion</keyword>
<feature type="compositionally biased region" description="Low complexity" evidence="20">
    <location>
        <begin position="158"/>
        <end position="180"/>
    </location>
</feature>
<dbReference type="FunFam" id="2.10.25.10:FF:000090">
    <property type="entry name" value="laminin subunit alpha"/>
    <property type="match status" value="1"/>
</dbReference>
<evidence type="ECO:0000313" key="27">
    <source>
        <dbReference type="Proteomes" id="UP000645828"/>
    </source>
</evidence>
<feature type="disulfide bond" evidence="18">
    <location>
        <begin position="988"/>
        <end position="997"/>
    </location>
</feature>
<dbReference type="CDD" id="cd00110">
    <property type="entry name" value="LamG"/>
    <property type="match status" value="5"/>
</dbReference>
<comment type="caution">
    <text evidence="26">The sequence shown here is derived from an EMBL/GenBank/DDBJ whole genome shotgun (WGS) entry which is preliminary data.</text>
</comment>
<dbReference type="Gene3D" id="2.170.300.10">
    <property type="entry name" value="Tie2 ligand-binding domain superfamily"/>
    <property type="match status" value="1"/>
</dbReference>
<feature type="region of interest" description="Disordered" evidence="20">
    <location>
        <begin position="1"/>
        <end position="203"/>
    </location>
</feature>
<keyword evidence="10" id="KW-0325">Glycoprotein</keyword>
<feature type="domain" description="Laminin EGF-like" evidence="22">
    <location>
        <begin position="617"/>
        <end position="661"/>
    </location>
</feature>
<feature type="domain" description="Laminin EGF-like" evidence="22">
    <location>
        <begin position="866"/>
        <end position="916"/>
    </location>
</feature>
<feature type="domain" description="Laminin EGF-like" evidence="22">
    <location>
        <begin position="965"/>
        <end position="1017"/>
    </location>
</feature>
<dbReference type="FunFam" id="2.60.120.200:FF:000151">
    <property type="entry name" value="Laminin subunit alpha 5"/>
    <property type="match status" value="1"/>
</dbReference>
<feature type="domain" description="Laminin EGF-like" evidence="22">
    <location>
        <begin position="1766"/>
        <end position="1816"/>
    </location>
</feature>
<comment type="caution">
    <text evidence="18">Lacks conserved residue(s) required for the propagation of feature annotation.</text>
</comment>
<dbReference type="GO" id="GO:0030155">
    <property type="term" value="P:regulation of cell adhesion"/>
    <property type="evidence" value="ECO:0007669"/>
    <property type="project" value="InterPro"/>
</dbReference>
<feature type="domain" description="Laminin G" evidence="21">
    <location>
        <begin position="3746"/>
        <end position="3916"/>
    </location>
</feature>
<dbReference type="FunFam" id="2.60.120.260:FF:000022">
    <property type="entry name" value="Laminin subunit alpha 5"/>
    <property type="match status" value="1"/>
</dbReference>
<evidence type="ECO:0000256" key="11">
    <source>
        <dbReference type="ARBA" id="ARBA00023292"/>
    </source>
</evidence>
<feature type="disulfide bond" evidence="18">
    <location>
        <begin position="841"/>
        <end position="850"/>
    </location>
</feature>
<dbReference type="FunFam" id="2.10.25.10:FF:000051">
    <property type="entry name" value="Laminin subunit alpha 4"/>
    <property type="match status" value="1"/>
</dbReference>
<dbReference type="InterPro" id="IPR050440">
    <property type="entry name" value="Laminin/Netrin_ECM"/>
</dbReference>
<keyword evidence="6" id="KW-0084">Basement membrane</keyword>
<evidence type="ECO:0000256" key="7">
    <source>
        <dbReference type="ARBA" id="ARBA00022889"/>
    </source>
</evidence>
<dbReference type="PROSITE" id="PS01248">
    <property type="entry name" value="EGF_LAM_1"/>
    <property type="match status" value="8"/>
</dbReference>
<dbReference type="PROSITE" id="PS00022">
    <property type="entry name" value="EGF_1"/>
    <property type="match status" value="1"/>
</dbReference>
<dbReference type="SMART" id="SM00181">
    <property type="entry name" value="EGF"/>
    <property type="match status" value="15"/>
</dbReference>
<dbReference type="InterPro" id="IPR000034">
    <property type="entry name" value="Laminin_IV"/>
</dbReference>
<dbReference type="PANTHER" id="PTHR10574">
    <property type="entry name" value="NETRIN/LAMININ-RELATED"/>
    <property type="match status" value="1"/>
</dbReference>
<dbReference type="InterPro" id="IPR010307">
    <property type="entry name" value="Laminin_dom_II"/>
</dbReference>
<dbReference type="PROSITE" id="PS50027">
    <property type="entry name" value="EGF_LAM_2"/>
    <property type="match status" value="16"/>
</dbReference>
<dbReference type="CDD" id="cd00055">
    <property type="entry name" value="EGF_Lam"/>
    <property type="match status" value="19"/>
</dbReference>
<feature type="region of interest" description="Disordered" evidence="20">
    <location>
        <begin position="1437"/>
        <end position="1465"/>
    </location>
</feature>
<feature type="region of interest" description="Disordered" evidence="20">
    <location>
        <begin position="3851"/>
        <end position="3873"/>
    </location>
</feature>
<evidence type="ECO:0000256" key="16">
    <source>
        <dbReference type="ARBA" id="ARBA00081617"/>
    </source>
</evidence>
<feature type="domain" description="Laminin N-terminal" evidence="25">
    <location>
        <begin position="229"/>
        <end position="487"/>
    </location>
</feature>
<feature type="domain" description="Laminin EGF-like" evidence="22">
    <location>
        <begin position="1717"/>
        <end position="1765"/>
    </location>
</feature>
<feature type="domain" description="Laminin EGF-like" evidence="22">
    <location>
        <begin position="547"/>
        <end position="616"/>
    </location>
</feature>
<dbReference type="GO" id="GO:0007411">
    <property type="term" value="P:axon guidance"/>
    <property type="evidence" value="ECO:0007669"/>
    <property type="project" value="TreeGrafter"/>
</dbReference>
<evidence type="ECO:0000259" key="21">
    <source>
        <dbReference type="PROSITE" id="PS50025"/>
    </source>
</evidence>
<dbReference type="PROSITE" id="PS50050">
    <property type="entry name" value="TNFR_NGFR_2"/>
    <property type="match status" value="1"/>
</dbReference>
<evidence type="ECO:0000256" key="14">
    <source>
        <dbReference type="ARBA" id="ARBA00077092"/>
    </source>
</evidence>
<feature type="domain" description="Laminin EGF-like" evidence="22">
    <location>
        <begin position="2209"/>
        <end position="2255"/>
    </location>
</feature>
<evidence type="ECO:0000256" key="1">
    <source>
        <dbReference type="ARBA" id="ARBA00004302"/>
    </source>
</evidence>
<comment type="subcellular location">
    <subcellularLocation>
        <location evidence="1">Secreted</location>
        <location evidence="1">Extracellular space</location>
        <location evidence="1">Extracellular matrix</location>
        <location evidence="1">Basement membrane</location>
    </subcellularLocation>
</comment>
<feature type="disulfide bond" evidence="18">
    <location>
        <begin position="821"/>
        <end position="833"/>
    </location>
</feature>
<sequence length="3952" mass="424493">MGSPSRAFLSGCSSDSLGPPPKATQGWRERTVTCTGGERAPGPRGLHRVGGGPRSGPAPAGQAPWAEPAGPWCGLTSRRSARPRAAGRCPKLGKQRAEARAGKGRRGTGARGGRDPTAWPRASRCPFPGRRAGVRRVKAGGRPSPGAGLGRPGGPGRGLASAGGASRAAAALRRAPAAPRSRSEDGEAGRAAGRGGRGGRGGGARAGGALLLAGLALLGAARARAAAGGDLSLHPPYFNLAEGARISASATCGEEASARGAPRPTEDLYCKLVGGPVAGGDPNQTIQGQYCDICTAANSNRAHPVSNAIDGTERWWQSPPLSRGLEYNEVNVTLDLGQVFHVAYVLIKFANSPRPDLWVLERSTDFGRTYQPWQFFASSKRDCLERFGPQTLERITRDDHVICSTEYSRIVPLENGEIVVSLVNGRPGAMNFSYSPLLRDFTKATNIRLRFLRTNTLLGHLMGKALRDPTVTRRYYYSIKDISIGGRCVCHGHADVCDAQDPADPFRLQCACQHNTCGGSCDRCCPGFNQRPWKPATTDSANECQSCNCHGHAHDCFYDPEVDRRNASQNQDNVYQGGGVCIDCQHHTTGINCERCLPGFYRAPDHPLDSPHACRRCNCESDFTDGTCEDLTGRCYCRPNFTGERCDVCAEGFTGFPHCYPVPSFSPNDTGEQVLPAGQIVNCDCSAAGTQGNACRQDPRLGRCVCKPGFQGTHCELCAPGFYGPGCQPCQCSSPGVADGDCDRDSGRCTCREGFEGAACDRCAPGYFHFPLCQLCGCSPAGTLPEGCDEAGRCPCRPEFDGPHCDRCRPGHHGYPDCRACTCDPRGALDQLCGAGGTCHCRAGYTGAACQECSPGFHGFPDCTPCRCSAEGSLHASCDPRSGQCSCRPGVTGLRCDTCVPGAYNFPYCEAGSCHPAGLAPAGHRLPEAQVPCTCRAHVEGPSCDRCKPGFWGLSPENPEGCTRCNCDPRGTLGGLTECQPGDGQCSCKPHVCGQTCAACRDGFFGLDRADYFGCHSCRCDVGGALGQGCDPRTGACRCRPNTQGLTCSEPARDHYLPDLHDMRLELEEATTPQGHTVRFGFNPLEFESFSWRGYAQMTPIQPRIVAKLNVTSPDLFRLVFRYVNRGPVSVSGRVSVQEEGKFATCTNCTEQSQLVTFPPSTEPAFVTVPQRGFGEPFVLNPGTWALVVEAEGVLLDYVVLLPSTYYEAAILQLRVAEACTFRPAAQRSGNNCLLYTHLPLDGFPSAAGPEALCRHDNSLPRPCPTEQLSPSHPPLAACLGSDVDVQLQVAVPQPGRYALVVEYANEDAPQEVGTAVHTPQRAPQQGTLTFHHCPYSALCRATALDAQHHLAVFHLDTEASVRLTAEQARFFLHSVTLVPVETFSMEFVQPRVHCVSAHGTFSPSSASCLLSRFPKPPRPIILRDCQVLPLPPGLPLTHSQDLTPGAPPAGPQPRPPTAVDPEAEPTLLRHPQGTVVLATHVPALGRYAFLLHGYQPDHPTFPVEVLVSGGRVWQGHANASFCPHGYGCRTLVVCEGQTVLDVTDSELTVTLRVPEGRWLWLEYVLVVPEEAYSSSYLREEPLDKSYDFISQCATHGYHISPFSSSQFCRDAASSLSLYYNNGARPCGCHEMGATGPTCEPFGGQCPCRAHVIGRDCSRCATGYWGFPSCRPCECRGRLCDELTGRCVCPPRTIPPDCVVCQPQTFGCHPLVGCEECNCSGPGVQELTDPTCDVDSGQCKCRPNVAGRRCDTCAPGFHGYPSCRPCDCHEAGSMPSMCDPLTGQCHCKENVQGPRCDQCRLGTFSLDAANPKGCTRCFCFGATERCRSSALARRELVDMEGWTLLSSDRQVVPHELRAEAELLYADLRRGFEAFPELYWQAPPSYLGDRVSSYGGTLRYELHSETQRGDVFIPRESRPDVVLQGNQMSITFLEPVYPAPGHVHRGQLQLVEGNFRHTETHNAVSREELMMVLAGLEQLHIRALFSQTSSAVSLRRVALEVAGEVGGGPPASNVELCMCPANYRGDSCQECAPGYYRDTKGLFLGRCVPCQCHGHSDRCLPGSGVCMGCQHNTEGDHCEHCLAGFVRSGSEDPTAPCVSCPCPLSVPSNNFAVGCVLRGGRTQCLCKPGYAGASCERCAPGFFGNPLVLGSSCQPCDCSGNGDPNLLFSDCDPLTGACRGCLRHTTGPRCESCAPGFYGDALVPGNCTRCDCAACGTEACDPHTGRCVCKAGVTGPRCDRCQEGYFGFQDCGGCRPCACGPAAEGSECHPQSGQCRCRPGAGGPQCRECAPGHWGVPEQGCRRCQCQGGHCDVHTGRCTCPPGLSGDRCDTCSQQHQVLVPDGPGGHGVHCEVCDHCVVLLLDDLEQVGALLPAIREQLHGVNASSVAWARLHKLNASIATLQRQLQSPLGIRHETAQQLEALDQQSSSLGQDVQRLDSQATRALAQASRLLDSTEASLGRAQTLLVAIRAVDRVLSELESQTGLLFPANASAPSGEHVRRTLAEVERLLGAMRARDLGAPRAAAEAELEEAQRLLARVQEQLTGRWEQNQALATRARDQLAQHEAGLMDLRGALNRAVGTTREAEELNSRNQERLEDVLRRRQELSRDNTTVRATLQAASDILARLSELLRGMDQAREEYEHLAANLDGARTPLLEKMRAFSPASSKVDLVEAAEAHAQQLHQLALNLSSIIRGVNQDRFIQRALEAAHAYGSILQAVRAAEGAAGQALQQASHAWAVVVQRGLAPRARELLANSSALVEAALREQQRLGRAWATLQGTGTQLRDAQAKKEQLAARVQAVQAMLAMDTDETSQKIAHAKAVAAEAQATAARVQSRIQDMQRNLEQWQGQYGGLRSQDVGQAVLDAGRSVSTLEKTLPQLLAKLSLLENRGVHNASLALSASIGRVRELIAQARGAASKVKVSMKFNGRSGVQLRAPRDLSDLAAYTALKFYLQSPEQESGRVTRDRFVLYMGSRQAVGDYMGVALRNQKVQWVYRLGEAGHAVLSIDEDIGEQFAAISIDRTLQFGHMSITVEKQMLHETKGDTVAPGSEGLLSLQPDDFVFYVGGYPSNFTPPEPLRLPGYLGCIEMDTLNEEVLSLYNFEDIFELNTAVDRPCARSKSTGDPWLTDGSYLDGSGFARISVEAQMGSYKRFEQELRLVSSSGIIFFMQHQDQFLCLAVQNGSLLLLYDLGTGLQKASPQHTQHEEVQRLLALGTASKAVRLGSGRAGGQREGPQAHASPSRPAPGASQIQVFLLRGTQNRVSRVLVRVERINVFSVEHNSTLELADSYYLGGVPPDQLPPSLRQLFPSGGSIRGCVKGIKAQGKYVDLKRLNTTGVSSGCTADLLVGRAMTFHGDGYLSHELPDVPPVVTHIYSGLGFRSTRDDGLLYHQALLEGPCQVSLQQGRVTLRLVRTEVKTQGSFADGAPHYVAFYGNDTGVWLYVDDQLQQMKPHQGPPPGLQPQPSPRLYLGGGSTTGDAVSFTGCIRNVFLLRPLGPQRVFDLQQGWDNVNVSSGCAPAPRTQPQGQGPRGLRAAVAQKAGRHSRQPPQDPACSSPWPLSAIQDAYQFGGPLSGHLEFTRVPAAPRNGSHVSMLVRPHLPRGLLLLAAPLADGSPSLVLFLSHGYFVAQTEGPGPQLRVRSRQRSRTNRWHTVSVRWEKTRIQLTINGVWARDQEGPGQQHQAAGSPRPHTLFVGGLPASGFSPRLPVAVGSFSGCVRRLRLDGQPLGAPTRVTGVTPCFSGPLEEGLFFADSGGVVTLDTLGAALGTLELEVRPQTASGLVFHLGRVQAPPYLQLQVLEKQVLLRADDGAGEFSTWVTCPAALCDGQWHRLEVTRSGNVLQLKVDTQSNHTVGPAPAASADARPPLHLGGLPGPLNAQAGPLAYRGCMRNLVLNRSPVTWPRSVGVQGAVGASGCPSNHAAERPGAPAGHPLEGRPGQAGSHLSGPPAPFS</sequence>
<feature type="domain" description="Laminin EGF-like" evidence="22">
    <location>
        <begin position="2256"/>
        <end position="2302"/>
    </location>
</feature>
<dbReference type="FunFam" id="2.10.25.10:FF:000084">
    <property type="entry name" value="Laminin subunit alpha 3"/>
    <property type="match status" value="1"/>
</dbReference>
<evidence type="ECO:0000256" key="12">
    <source>
        <dbReference type="ARBA" id="ARBA00063580"/>
    </source>
</evidence>
<dbReference type="FunFam" id="2.10.25.10:FF:000467">
    <property type="entry name" value="Laminin subunit alpha 5"/>
    <property type="match status" value="1"/>
</dbReference>
<dbReference type="Pfam" id="PF06008">
    <property type="entry name" value="Laminin_I"/>
    <property type="match status" value="1"/>
</dbReference>
<feature type="domain" description="Laminin G" evidence="21">
    <location>
        <begin position="3350"/>
        <end position="3516"/>
    </location>
</feature>
<dbReference type="FunFam" id="2.10.25.10:FF:000069">
    <property type="entry name" value="Laminin subunit alpha 1"/>
    <property type="match status" value="1"/>
</dbReference>
<feature type="disulfide bond" evidence="18">
    <location>
        <begin position="637"/>
        <end position="646"/>
    </location>
</feature>
<dbReference type="FunFam" id="2.60.120.200:FF:000202">
    <property type="entry name" value="Laminin subunit alpha 5"/>
    <property type="match status" value="1"/>
</dbReference>
<evidence type="ECO:0000259" key="25">
    <source>
        <dbReference type="PROSITE" id="PS51117"/>
    </source>
</evidence>
<dbReference type="GO" id="GO:0034446">
    <property type="term" value="P:substrate adhesion-dependent cell spreading"/>
    <property type="evidence" value="ECO:0007669"/>
    <property type="project" value="UniProtKB-ARBA"/>
</dbReference>
<feature type="compositionally biased region" description="Low complexity" evidence="20">
    <location>
        <begin position="3855"/>
        <end position="3873"/>
    </location>
</feature>
<dbReference type="FunFam" id="2.10.25.10:FF:000437">
    <property type="entry name" value="Laminin subunit alpha 5"/>
    <property type="match status" value="1"/>
</dbReference>
<comment type="subunit">
    <text evidence="12">Laminin is a complex glycoprotein, consisting of three different polypeptide chains (alpha, beta, gamma), which are bound to each other by disulfide bonds into a cross-shaped molecule comprising one long and three short arms with globules at each end. Alpha-5 is a subunit of laminin-10 (laminin-511), laminin-11 (laminin-521) and laminin-15 (laminin-523).</text>
</comment>
<feature type="compositionally biased region" description="Gly residues" evidence="20">
    <location>
        <begin position="192"/>
        <end position="203"/>
    </location>
</feature>
<dbReference type="FunFam" id="2.60.120.200:FF:000150">
    <property type="entry name" value="Laminin subunit alpha 5"/>
    <property type="match status" value="1"/>
</dbReference>
<dbReference type="Pfam" id="PF24973">
    <property type="entry name" value="EGF_LMN_ATRN"/>
    <property type="match status" value="1"/>
</dbReference>
<evidence type="ECO:0000259" key="24">
    <source>
        <dbReference type="PROSITE" id="PS51115"/>
    </source>
</evidence>
<keyword evidence="2" id="KW-0964">Secreted</keyword>
<keyword evidence="27" id="KW-1185">Reference proteome</keyword>
<dbReference type="Pfam" id="PF00052">
    <property type="entry name" value="Laminin_B"/>
    <property type="match status" value="1"/>
</dbReference>
<evidence type="ECO:0000256" key="10">
    <source>
        <dbReference type="ARBA" id="ARBA00023180"/>
    </source>
</evidence>
<dbReference type="InterPro" id="IPR001791">
    <property type="entry name" value="Laminin_G"/>
</dbReference>
<feature type="domain" description="Laminin IV type A" evidence="24">
    <location>
        <begin position="1837"/>
        <end position="2015"/>
    </location>
</feature>
<feature type="compositionally biased region" description="Pro residues" evidence="20">
    <location>
        <begin position="3454"/>
        <end position="3465"/>
    </location>
</feature>
<evidence type="ECO:0000256" key="2">
    <source>
        <dbReference type="ARBA" id="ARBA00022525"/>
    </source>
</evidence>
<keyword evidence="8 19" id="KW-0175">Coiled coil</keyword>
<dbReference type="FunFam" id="2.10.25.10:FF:000430">
    <property type="entry name" value="Laminin subunit alpha 5"/>
    <property type="match status" value="1"/>
</dbReference>
<feature type="compositionally biased region" description="Pro residues" evidence="20">
    <location>
        <begin position="1446"/>
        <end position="1459"/>
    </location>
</feature>
<feature type="disulfide bond" evidence="18">
    <location>
        <begin position="732"/>
        <end position="749"/>
    </location>
</feature>
<dbReference type="InterPro" id="IPR013320">
    <property type="entry name" value="ConA-like_dom_sf"/>
</dbReference>
<feature type="domain" description="Laminin EGF-like" evidence="22">
    <location>
        <begin position="821"/>
        <end position="865"/>
    </location>
</feature>
<dbReference type="GO" id="GO:0005576">
    <property type="term" value="C:extracellular region"/>
    <property type="evidence" value="ECO:0007669"/>
    <property type="project" value="UniProtKB-ARBA"/>
</dbReference>
<keyword evidence="3" id="KW-0272">Extracellular matrix</keyword>
<dbReference type="FunFam" id="2.60.120.200:FF:000209">
    <property type="entry name" value="Laminin subunit alpha 5"/>
    <property type="match status" value="1"/>
</dbReference>
<gene>
    <name evidence="26" type="ORF">NYPRO_LOCUS1952</name>
</gene>
<feature type="domain" description="Laminin EGF-like" evidence="22">
    <location>
        <begin position="2099"/>
        <end position="2154"/>
    </location>
</feature>
<dbReference type="GO" id="GO:0045202">
    <property type="term" value="C:synapse"/>
    <property type="evidence" value="ECO:0007669"/>
    <property type="project" value="UniProtKB-ARBA"/>
</dbReference>
<evidence type="ECO:0000256" key="4">
    <source>
        <dbReference type="ARBA" id="ARBA00022729"/>
    </source>
</evidence>
<feature type="disulfide bond" evidence="18">
    <location>
        <begin position="1627"/>
        <end position="1639"/>
    </location>
</feature>
<feature type="domain" description="Laminin G" evidence="21">
    <location>
        <begin position="3565"/>
        <end position="3739"/>
    </location>
</feature>
<proteinExistence type="predicted"/>
<feature type="disulfide bond" evidence="18">
    <location>
        <begin position="2068"/>
        <end position="2077"/>
    </location>
</feature>
<dbReference type="GO" id="GO:0030334">
    <property type="term" value="P:regulation of cell migration"/>
    <property type="evidence" value="ECO:0007669"/>
    <property type="project" value="InterPro"/>
</dbReference>
<feature type="domain" description="Laminin EGF-like" evidence="22">
    <location>
        <begin position="683"/>
        <end position="729"/>
    </location>
</feature>
<protein>
    <recommendedName>
        <fullName evidence="13">Laminin subunit alpha-5</fullName>
    </recommendedName>
    <alternativeName>
        <fullName evidence="14">Laminin-10 subunit alpha</fullName>
    </alternativeName>
    <alternativeName>
        <fullName evidence="16">Laminin-11 subunit alpha</fullName>
    </alternativeName>
    <alternativeName>
        <fullName evidence="15">Laminin-15 subunit alpha</fullName>
    </alternativeName>
</protein>
<dbReference type="GO" id="GO:0045995">
    <property type="term" value="P:regulation of embryonic development"/>
    <property type="evidence" value="ECO:0007669"/>
    <property type="project" value="InterPro"/>
</dbReference>
<feature type="disulfide bond" evidence="18">
    <location>
        <begin position="706"/>
        <end position="715"/>
    </location>
</feature>
<dbReference type="InterPro" id="IPR009254">
    <property type="entry name" value="Laminin_aI"/>
</dbReference>
<dbReference type="Gene3D" id="2.60.120.260">
    <property type="entry name" value="Galactose-binding domain-like"/>
    <property type="match status" value="1"/>
</dbReference>
<accession>A0A811XX50</accession>
<feature type="disulfide bond" evidence="18">
    <location>
        <begin position="584"/>
        <end position="593"/>
    </location>
</feature>
<feature type="disulfide bond" evidence="18">
    <location>
        <begin position="730"/>
        <end position="742"/>
    </location>
</feature>
<feature type="disulfide bond" evidence="18">
    <location>
        <begin position="1768"/>
        <end position="1785"/>
    </location>
</feature>
<dbReference type="GO" id="GO:0009887">
    <property type="term" value="P:animal organ morphogenesis"/>
    <property type="evidence" value="ECO:0007669"/>
    <property type="project" value="TreeGrafter"/>
</dbReference>
<evidence type="ECO:0000256" key="5">
    <source>
        <dbReference type="ARBA" id="ARBA00022737"/>
    </source>
</evidence>
<feature type="disulfide bond" evidence="18">
    <location>
        <begin position="683"/>
        <end position="695"/>
    </location>
</feature>
<dbReference type="GO" id="GO:0043259">
    <property type="term" value="C:laminin-10 complex"/>
    <property type="evidence" value="ECO:0007669"/>
    <property type="project" value="UniProtKB-ARBA"/>
</dbReference>
<dbReference type="SMART" id="SM00282">
    <property type="entry name" value="LamG"/>
    <property type="match status" value="5"/>
</dbReference>
<dbReference type="EMBL" id="CAJHUB010000653">
    <property type="protein sequence ID" value="CAD7669158.1"/>
    <property type="molecule type" value="Genomic_DNA"/>
</dbReference>
<dbReference type="InterPro" id="IPR056863">
    <property type="entry name" value="LMN_ATRN_NET-like_EGF"/>
</dbReference>
<keyword evidence="9 18" id="KW-1015">Disulfide bond</keyword>
<dbReference type="PANTHER" id="PTHR10574:SF406">
    <property type="entry name" value="LAMININ SUBUNIT ALPHA 5"/>
    <property type="match status" value="1"/>
</dbReference>
<feature type="disulfide bond" evidence="18">
    <location>
        <begin position="1629"/>
        <end position="1646"/>
    </location>
</feature>